<keyword evidence="3" id="KW-1185">Reference proteome</keyword>
<comment type="caution">
    <text evidence="2">The sequence shown here is derived from an EMBL/GenBank/DDBJ whole genome shotgun (WGS) entry which is preliminary data.</text>
</comment>
<sequence>MKSLKIEEITIGEKLSLCGGFSECLEFSTFEISLELLTNKRCYNVNCTQNCEKTNNPKDTIQKEKKEKKEKPQKKKTNTLICVNPC</sequence>
<name>A0A2N3I1D5_9BACT</name>
<evidence type="ECO:0000313" key="2">
    <source>
        <dbReference type="EMBL" id="PKQ64063.1"/>
    </source>
</evidence>
<gene>
    <name evidence="2" type="ORF">Rain11_2642</name>
</gene>
<reference evidence="2 3" key="1">
    <citation type="submission" date="2017-06" db="EMBL/GenBank/DDBJ databases">
        <title>Raineya orbicola gen. nov., sp. nov. a slightly thermophilic bacterium of the phylum Bacteroidetes and the description of Raineyaceae fam. nov.</title>
        <authorList>
            <person name="Albuquerque L."/>
            <person name="Polonia A.R.M."/>
            <person name="Barroso C."/>
            <person name="Froufe H.J.C."/>
            <person name="Lage O."/>
            <person name="Lobo-Da-Cunha A."/>
            <person name="Egas C."/>
            <person name="Da Costa M.S."/>
        </authorList>
    </citation>
    <scope>NUCLEOTIDE SEQUENCE [LARGE SCALE GENOMIC DNA]</scope>
    <source>
        <strain evidence="2 3">SPSPC-11</strain>
    </source>
</reference>
<dbReference type="AlphaFoldDB" id="A0A2N3I1D5"/>
<accession>A0A2N3I1D5</accession>
<feature type="compositionally biased region" description="Basic and acidic residues" evidence="1">
    <location>
        <begin position="60"/>
        <end position="70"/>
    </location>
</feature>
<dbReference type="Proteomes" id="UP000233387">
    <property type="component" value="Unassembled WGS sequence"/>
</dbReference>
<proteinExistence type="predicted"/>
<dbReference type="EMBL" id="NKXO01000074">
    <property type="protein sequence ID" value="PKQ64063.1"/>
    <property type="molecule type" value="Genomic_DNA"/>
</dbReference>
<organism evidence="2 3">
    <name type="scientific">Raineya orbicola</name>
    <dbReference type="NCBI Taxonomy" id="2016530"/>
    <lineage>
        <taxon>Bacteria</taxon>
        <taxon>Pseudomonadati</taxon>
        <taxon>Bacteroidota</taxon>
        <taxon>Cytophagia</taxon>
        <taxon>Cytophagales</taxon>
        <taxon>Raineyaceae</taxon>
        <taxon>Raineya</taxon>
    </lineage>
</organism>
<evidence type="ECO:0000256" key="1">
    <source>
        <dbReference type="SAM" id="MobiDB-lite"/>
    </source>
</evidence>
<evidence type="ECO:0000313" key="3">
    <source>
        <dbReference type="Proteomes" id="UP000233387"/>
    </source>
</evidence>
<protein>
    <submittedName>
        <fullName evidence="2">Uncharacterized protein</fullName>
    </submittedName>
</protein>
<feature type="region of interest" description="Disordered" evidence="1">
    <location>
        <begin position="54"/>
        <end position="77"/>
    </location>
</feature>